<dbReference type="InterPro" id="IPR001680">
    <property type="entry name" value="WD40_rpt"/>
</dbReference>
<dbReference type="Gene3D" id="3.40.50.300">
    <property type="entry name" value="P-loop containing nucleotide triphosphate hydrolases"/>
    <property type="match status" value="1"/>
</dbReference>
<dbReference type="SMART" id="SM00320">
    <property type="entry name" value="WD40"/>
    <property type="match status" value="11"/>
</dbReference>
<evidence type="ECO:0000256" key="8">
    <source>
        <dbReference type="SAM" id="MobiDB-lite"/>
    </source>
</evidence>
<dbReference type="InterPro" id="IPR056884">
    <property type="entry name" value="NPHP3-like_N"/>
</dbReference>
<evidence type="ECO:0000313" key="10">
    <source>
        <dbReference type="EMBL" id="KAK6343713.1"/>
    </source>
</evidence>
<gene>
    <name evidence="10" type="ORF">TWF730_011302</name>
</gene>
<dbReference type="PROSITE" id="PS50837">
    <property type="entry name" value="NACHT"/>
    <property type="match status" value="1"/>
</dbReference>
<feature type="repeat" description="WD" evidence="7">
    <location>
        <begin position="1135"/>
        <end position="1169"/>
    </location>
</feature>
<dbReference type="SUPFAM" id="SSF50978">
    <property type="entry name" value="WD40 repeat-like"/>
    <property type="match status" value="2"/>
</dbReference>
<sequence length="1483" mass="168009">MATNKHRGFFRAVNIHGGPSEAEFKSVLRSKLTIDERGRFELYLHLAPCCINSETQTAIFKFKPCTPNPHELEPNISGPHTSETPFFLQTADPSFFYQGKNVSIDTNFYGLTQLFPVEPSETKIDIVALSGLNSHAYGSWIGPEVENVAPMWLRDFLREDSDLKYCRTMTFGYNTKYHDPKIRWIENYVDDLLNEIGKARRTKSEEIRPLVLIGHSFGGIIIAHACFRASVRDEYKNIYNSISRIFFFGVPFRGIDLTDVLLMLDDDEKVPSEGYDLVKGIVYETKRITSPVQTFKEKISQIRDRRIRIVTFYEAEKTPELIKLQDGRYGRFGDPKMIVDADSTDLGIPTIEEHLEAPGNHSTIVKFKNESNSAYQTIQKHLTDVIKLPPTLRDDQRKMISEILDRIQPAKYAAFNSYQDDAMDAQCHPGTRIELLSKIKEWAEGTEEKCIFWLKGMAGTGKSTISRTLAQYFEENGQLGASFFFKRGESERDNASKFFTTIATHLLQKIPDLIPDIRAAIDKVPDIATKILKKQFNELIFDPLNRLNKSSIKLVFVIDALDECKRDEEVEEILYLIAKMQTLKTVQIRILISSRPDLPVRIGFCNLSSDSYKNLILQDLPSIERDISVFLTAKFSEIKRDFNKIMPSNQLPLEWPEDDVIPKLTKISIPLFIFAATIYRFVRYKTDCGWNPKEQLATFLEHSVAGVSQLDQTYLPVLKRLEGNHSEQPKRCLFGQRFREIIGSIVVLADPLSIPSLANLLGKSQEDIATSLNDLHSVLNIPQDINVPVRLLHLSFREFLVDPAKEVSDLWFWIDEKETHSAIAKRCLKILSTHLKENICSLEFPGMLRQDINTEITNERLPVYARYCCRYWVHHLKESRELISDKHEAYTFLSEYFLYWIEALALIGKLSGCIKLIDTLRSITKKNEESELSYFLDDARRFLVQNWLLVNKAPLQLYSSAIIFSPERSIIRTKFWNHIPQEIHGLPKVVQSWGTELLVVEGDSDSVRMVAFSPDGKLLASGWDDCTIGLWDTVTGESLKWLQHRWSVATLAFSPDGKQLASGSVDKTIRLWDVVTGKELKQLVECHCGPILTVDFSSDGTQLASGSSDGIIRLWDTGTWKQLKHIVVPSKFKLILKVVFSPDGKRLISRSNDKKVRLWDVVTGRRLKSLKKNGKGSWVVGFSSDGKELLLGSDNGMLRYWDLEEKEVKQLKGYRATSAAAFSPDGKQLASGSIDGTIRLWNMEGEELKRLEGHNSSIMAVAFSPNGKQLASLSNDQTIRLWDLEGEEVERLKGHSKLVSAIIFSSDGKQLASGSYDGTIRLWNMEGEEIQQFKVGGKPVSILVFSSDGKQLGSGLDNGIIMLWDLATKIPKQLKGHTTSISAMDFSPDNKRLASGSMGRTFRLWNVETGAVIWMRKFSGFVVGVAFSSDGKQLALASVYQEIAVWDVATREKKREFKLQASDSGPPAFPLVTSTETSHSSYE</sequence>
<dbReference type="InterPro" id="IPR056153">
    <property type="entry name" value="Beta-prop_IFT122_1st"/>
</dbReference>
<reference evidence="10 11" key="1">
    <citation type="submission" date="2019-10" db="EMBL/GenBank/DDBJ databases">
        <authorList>
            <person name="Palmer J.M."/>
        </authorList>
    </citation>
    <scope>NUCLEOTIDE SEQUENCE [LARGE SCALE GENOMIC DNA]</scope>
    <source>
        <strain evidence="10 11">TWF730</strain>
    </source>
</reference>
<dbReference type="InterPro" id="IPR007111">
    <property type="entry name" value="NACHT_NTPase"/>
</dbReference>
<dbReference type="InterPro" id="IPR015943">
    <property type="entry name" value="WD40/YVTN_repeat-like_dom_sf"/>
</dbReference>
<dbReference type="SUPFAM" id="SSF52540">
    <property type="entry name" value="P-loop containing nucleoside triphosphate hydrolases"/>
    <property type="match status" value="1"/>
</dbReference>
<dbReference type="EMBL" id="JAVHNS010000009">
    <property type="protein sequence ID" value="KAK6343713.1"/>
    <property type="molecule type" value="Genomic_DNA"/>
</dbReference>
<dbReference type="CDD" id="cd00200">
    <property type="entry name" value="WD40"/>
    <property type="match status" value="2"/>
</dbReference>
<protein>
    <recommendedName>
        <fullName evidence="1">Intraflagellar transport protein 122 homolog</fullName>
    </recommendedName>
    <alternativeName>
        <fullName evidence="5">Mitochondrial division protein 1</fullName>
    </alternativeName>
</protein>
<proteinExistence type="inferred from homology"/>
<dbReference type="InterPro" id="IPR020472">
    <property type="entry name" value="WD40_PAC1"/>
</dbReference>
<evidence type="ECO:0000256" key="4">
    <source>
        <dbReference type="ARBA" id="ARBA00038415"/>
    </source>
</evidence>
<dbReference type="InterPro" id="IPR029058">
    <property type="entry name" value="AB_hydrolase_fold"/>
</dbReference>
<evidence type="ECO:0000313" key="11">
    <source>
        <dbReference type="Proteomes" id="UP001373714"/>
    </source>
</evidence>
<dbReference type="PROSITE" id="PS50082">
    <property type="entry name" value="WD_REPEATS_2"/>
    <property type="match status" value="9"/>
</dbReference>
<feature type="repeat" description="WD" evidence="7">
    <location>
        <begin position="1180"/>
        <end position="1211"/>
    </location>
</feature>
<comment type="similarity">
    <text evidence="4">Belongs to the WD repeat MDV1/CAF4 family.</text>
</comment>
<dbReference type="GO" id="GO:1990234">
    <property type="term" value="C:transferase complex"/>
    <property type="evidence" value="ECO:0007669"/>
    <property type="project" value="UniProtKB-ARBA"/>
</dbReference>
<feature type="repeat" description="WD" evidence="7">
    <location>
        <begin position="1292"/>
        <end position="1333"/>
    </location>
</feature>
<name>A0AAV9UPG2_9PEZI</name>
<dbReference type="Pfam" id="PF23381">
    <property type="entry name" value="Beta-prop_IFT122_1st"/>
    <property type="match status" value="1"/>
</dbReference>
<feature type="repeat" description="WD" evidence="7">
    <location>
        <begin position="1221"/>
        <end position="1251"/>
    </location>
</feature>
<dbReference type="SUPFAM" id="SSF53474">
    <property type="entry name" value="alpha/beta-Hydrolases"/>
    <property type="match status" value="1"/>
</dbReference>
<keyword evidence="11" id="KW-1185">Reference proteome</keyword>
<evidence type="ECO:0000259" key="9">
    <source>
        <dbReference type="PROSITE" id="PS50837"/>
    </source>
</evidence>
<dbReference type="PANTHER" id="PTHR22847:SF637">
    <property type="entry name" value="WD REPEAT DOMAIN 5B"/>
    <property type="match status" value="1"/>
</dbReference>
<feature type="repeat" description="WD" evidence="7">
    <location>
        <begin position="1041"/>
        <end position="1082"/>
    </location>
</feature>
<dbReference type="PROSITE" id="PS50294">
    <property type="entry name" value="WD_REPEATS_REGION"/>
    <property type="match status" value="8"/>
</dbReference>
<feature type="compositionally biased region" description="Polar residues" evidence="8">
    <location>
        <begin position="1472"/>
        <end position="1483"/>
    </location>
</feature>
<feature type="repeat" description="WD" evidence="7">
    <location>
        <begin position="1251"/>
        <end position="1292"/>
    </location>
</feature>
<evidence type="ECO:0000256" key="2">
    <source>
        <dbReference type="ARBA" id="ARBA00022574"/>
    </source>
</evidence>
<dbReference type="Gene3D" id="2.130.10.10">
    <property type="entry name" value="YVTN repeat-like/Quinoprotein amine dehydrogenase"/>
    <property type="match status" value="4"/>
</dbReference>
<dbReference type="PANTHER" id="PTHR22847">
    <property type="entry name" value="WD40 REPEAT PROTEIN"/>
    <property type="match status" value="1"/>
</dbReference>
<feature type="repeat" description="WD" evidence="7">
    <location>
        <begin position="1000"/>
        <end position="1041"/>
    </location>
</feature>
<dbReference type="PRINTS" id="PR00320">
    <property type="entry name" value="GPROTEINBRPT"/>
</dbReference>
<dbReference type="InterPro" id="IPR019775">
    <property type="entry name" value="WD40_repeat_CS"/>
</dbReference>
<dbReference type="Pfam" id="PF00400">
    <property type="entry name" value="WD40"/>
    <property type="match status" value="5"/>
</dbReference>
<evidence type="ECO:0000256" key="1">
    <source>
        <dbReference type="ARBA" id="ARBA00019442"/>
    </source>
</evidence>
<organism evidence="10 11">
    <name type="scientific">Orbilia blumenaviensis</name>
    <dbReference type="NCBI Taxonomy" id="1796055"/>
    <lineage>
        <taxon>Eukaryota</taxon>
        <taxon>Fungi</taxon>
        <taxon>Dikarya</taxon>
        <taxon>Ascomycota</taxon>
        <taxon>Pezizomycotina</taxon>
        <taxon>Orbiliomycetes</taxon>
        <taxon>Orbiliales</taxon>
        <taxon>Orbiliaceae</taxon>
        <taxon>Orbilia</taxon>
    </lineage>
</organism>
<evidence type="ECO:0000256" key="6">
    <source>
        <dbReference type="ARBA" id="ARBA00043913"/>
    </source>
</evidence>
<evidence type="ECO:0000256" key="5">
    <source>
        <dbReference type="ARBA" id="ARBA00039789"/>
    </source>
</evidence>
<comment type="caution">
    <text evidence="10">The sequence shown here is derived from an EMBL/GenBank/DDBJ whole genome shotgun (WGS) entry which is preliminary data.</text>
</comment>
<feature type="repeat" description="WD" evidence="7">
    <location>
        <begin position="1084"/>
        <end position="1125"/>
    </location>
</feature>
<feature type="domain" description="NACHT" evidence="9">
    <location>
        <begin position="450"/>
        <end position="597"/>
    </location>
</feature>
<accession>A0AAV9UPG2</accession>
<comment type="function">
    <text evidence="6">Involved in mitochondrial fission. Acts as an adapter protein required to form mitochondrial fission complexes. Formation of these complexes is required to promote constriction and fission of the mitochondrial compartment at a late step in mitochondrial division.</text>
</comment>
<evidence type="ECO:0000256" key="3">
    <source>
        <dbReference type="ARBA" id="ARBA00022737"/>
    </source>
</evidence>
<feature type="region of interest" description="Disordered" evidence="8">
    <location>
        <begin position="1457"/>
        <end position="1483"/>
    </location>
</feature>
<keyword evidence="2 7" id="KW-0853">WD repeat</keyword>
<feature type="repeat" description="WD" evidence="7">
    <location>
        <begin position="1374"/>
        <end position="1415"/>
    </location>
</feature>
<dbReference type="InterPro" id="IPR027417">
    <property type="entry name" value="P-loop_NTPase"/>
</dbReference>
<evidence type="ECO:0000256" key="7">
    <source>
        <dbReference type="PROSITE-ProRule" id="PRU00221"/>
    </source>
</evidence>
<dbReference type="Pfam" id="PF24883">
    <property type="entry name" value="NPHP3_N"/>
    <property type="match status" value="1"/>
</dbReference>
<keyword evidence="3" id="KW-0677">Repeat</keyword>
<dbReference type="PROSITE" id="PS00678">
    <property type="entry name" value="WD_REPEATS_1"/>
    <property type="match status" value="5"/>
</dbReference>
<dbReference type="Gene3D" id="3.40.50.1820">
    <property type="entry name" value="alpha/beta hydrolase"/>
    <property type="match status" value="1"/>
</dbReference>
<dbReference type="Proteomes" id="UP001373714">
    <property type="component" value="Unassembled WGS sequence"/>
</dbReference>
<dbReference type="InterPro" id="IPR036322">
    <property type="entry name" value="WD40_repeat_dom_sf"/>
</dbReference>